<comment type="caution">
    <text evidence="2">The sequence shown here is derived from an EMBL/GenBank/DDBJ whole genome shotgun (WGS) entry which is preliminary data.</text>
</comment>
<feature type="chain" id="PRO_5046753650" description="UrcA family protein" evidence="1">
    <location>
        <begin position="23"/>
        <end position="112"/>
    </location>
</feature>
<sequence>MKRLIVTTLTAAALCGAQFASAGDRISADFTLDQSATHAENYAAMKKTAERACDHATHRADTFVERMQKDRQNLCEAELLSAAITEFDLPELKQLHRQDFAPARIQLARNGQ</sequence>
<accession>A0ABW1SD17</accession>
<proteinExistence type="predicted"/>
<keyword evidence="3" id="KW-1185">Reference proteome</keyword>
<keyword evidence="1" id="KW-0732">Signal</keyword>
<organism evidence="2 3">
    <name type="scientific">Ponticaulis profundi</name>
    <dbReference type="NCBI Taxonomy" id="2665222"/>
    <lineage>
        <taxon>Bacteria</taxon>
        <taxon>Pseudomonadati</taxon>
        <taxon>Pseudomonadota</taxon>
        <taxon>Alphaproteobacteria</taxon>
        <taxon>Hyphomonadales</taxon>
        <taxon>Hyphomonadaceae</taxon>
        <taxon>Ponticaulis</taxon>
    </lineage>
</organism>
<evidence type="ECO:0000313" key="3">
    <source>
        <dbReference type="Proteomes" id="UP001596303"/>
    </source>
</evidence>
<gene>
    <name evidence="2" type="ORF">ACFQDM_15245</name>
</gene>
<evidence type="ECO:0008006" key="4">
    <source>
        <dbReference type="Google" id="ProtNLM"/>
    </source>
</evidence>
<evidence type="ECO:0000313" key="2">
    <source>
        <dbReference type="EMBL" id="MFC6199440.1"/>
    </source>
</evidence>
<protein>
    <recommendedName>
        <fullName evidence="4">UrcA family protein</fullName>
    </recommendedName>
</protein>
<evidence type="ECO:0000256" key="1">
    <source>
        <dbReference type="SAM" id="SignalP"/>
    </source>
</evidence>
<reference evidence="3" key="1">
    <citation type="journal article" date="2019" name="Int. J. Syst. Evol. Microbiol.">
        <title>The Global Catalogue of Microorganisms (GCM) 10K type strain sequencing project: providing services to taxonomists for standard genome sequencing and annotation.</title>
        <authorList>
            <consortium name="The Broad Institute Genomics Platform"/>
            <consortium name="The Broad Institute Genome Sequencing Center for Infectious Disease"/>
            <person name="Wu L."/>
            <person name="Ma J."/>
        </authorList>
    </citation>
    <scope>NUCLEOTIDE SEQUENCE [LARGE SCALE GENOMIC DNA]</scope>
    <source>
        <strain evidence="3">CGMCC-1.15741</strain>
    </source>
</reference>
<dbReference type="Proteomes" id="UP001596303">
    <property type="component" value="Unassembled WGS sequence"/>
</dbReference>
<name>A0ABW1SD17_9PROT</name>
<dbReference type="EMBL" id="JBHSSW010000033">
    <property type="protein sequence ID" value="MFC6199440.1"/>
    <property type="molecule type" value="Genomic_DNA"/>
</dbReference>
<feature type="signal peptide" evidence="1">
    <location>
        <begin position="1"/>
        <end position="22"/>
    </location>
</feature>
<dbReference type="RefSeq" id="WP_377380500.1">
    <property type="nucleotide sequence ID" value="NZ_JBHSSW010000033.1"/>
</dbReference>